<feature type="transmembrane region" description="Helical" evidence="1">
    <location>
        <begin position="73"/>
        <end position="92"/>
    </location>
</feature>
<feature type="transmembrane region" description="Helical" evidence="1">
    <location>
        <begin position="12"/>
        <end position="34"/>
    </location>
</feature>
<dbReference type="AlphaFoldDB" id="A0AA41UE19"/>
<dbReference type="InterPro" id="IPR052712">
    <property type="entry name" value="Acid_resist_chaperone_HdeD"/>
</dbReference>
<reference evidence="2" key="1">
    <citation type="submission" date="2022-03" db="EMBL/GenBank/DDBJ databases">
        <title>The complete genome sequence of a Methyloterrigena soli.</title>
        <authorList>
            <person name="Zi Z."/>
        </authorList>
    </citation>
    <scope>NUCLEOTIDE SEQUENCE</scope>
    <source>
        <strain evidence="2">M48</strain>
    </source>
</reference>
<dbReference type="RefSeq" id="WP_281736254.1">
    <property type="nucleotide sequence ID" value="NZ_JAKETQ010000001.1"/>
</dbReference>
<dbReference type="GO" id="GO:0005886">
    <property type="term" value="C:plasma membrane"/>
    <property type="evidence" value="ECO:0007669"/>
    <property type="project" value="TreeGrafter"/>
</dbReference>
<keyword evidence="3" id="KW-1185">Reference proteome</keyword>
<keyword evidence="1" id="KW-0812">Transmembrane</keyword>
<dbReference type="InterPro" id="IPR005325">
    <property type="entry name" value="DUF308_memb"/>
</dbReference>
<evidence type="ECO:0000313" key="2">
    <source>
        <dbReference type="EMBL" id="MCI0127964.1"/>
    </source>
</evidence>
<evidence type="ECO:0000256" key="1">
    <source>
        <dbReference type="SAM" id="Phobius"/>
    </source>
</evidence>
<evidence type="ECO:0000313" key="3">
    <source>
        <dbReference type="Proteomes" id="UP001156140"/>
    </source>
</evidence>
<sequence>MTDIVDGQSSGFWAIAIRGAIMVIAGLVALFAPIQALATLVMIGGALMIIDGALGLWGLLFGGKRTQSFWASVTRQLLAVIAGLLVVSFPVVATSIGVSTMVVIVGIISILVGALEIYVAYISRKIIREGTYWPSVLSGLAYIAFGILIMVMPLTMASIVIRLVGLLVLLYGLFQLFLAWQLRRV</sequence>
<gene>
    <name evidence="2" type="ORF">ML536_14135</name>
</gene>
<name>A0AA41UE19_9HYPH</name>
<feature type="transmembrane region" description="Helical" evidence="1">
    <location>
        <begin position="159"/>
        <end position="180"/>
    </location>
</feature>
<dbReference type="Proteomes" id="UP001156140">
    <property type="component" value="Unassembled WGS sequence"/>
</dbReference>
<feature type="transmembrane region" description="Helical" evidence="1">
    <location>
        <begin position="132"/>
        <end position="153"/>
    </location>
</feature>
<keyword evidence="1" id="KW-0472">Membrane</keyword>
<feature type="transmembrane region" description="Helical" evidence="1">
    <location>
        <begin position="98"/>
        <end position="120"/>
    </location>
</feature>
<protein>
    <submittedName>
        <fullName evidence="2">DUF308 domain-containing protein</fullName>
    </submittedName>
</protein>
<feature type="transmembrane region" description="Helical" evidence="1">
    <location>
        <begin position="40"/>
        <end position="61"/>
    </location>
</feature>
<dbReference type="Pfam" id="PF03729">
    <property type="entry name" value="DUF308"/>
    <property type="match status" value="2"/>
</dbReference>
<dbReference type="EMBL" id="JALAZD010000001">
    <property type="protein sequence ID" value="MCI0127964.1"/>
    <property type="molecule type" value="Genomic_DNA"/>
</dbReference>
<comment type="caution">
    <text evidence="2">The sequence shown here is derived from an EMBL/GenBank/DDBJ whole genome shotgun (WGS) entry which is preliminary data.</text>
</comment>
<organism evidence="2 3">
    <name type="scientific">Paradevosia shaoguanensis</name>
    <dbReference type="NCBI Taxonomy" id="1335043"/>
    <lineage>
        <taxon>Bacteria</taxon>
        <taxon>Pseudomonadati</taxon>
        <taxon>Pseudomonadota</taxon>
        <taxon>Alphaproteobacteria</taxon>
        <taxon>Hyphomicrobiales</taxon>
        <taxon>Devosiaceae</taxon>
        <taxon>Paradevosia</taxon>
    </lineage>
</organism>
<accession>A0AA41UE19</accession>
<keyword evidence="1" id="KW-1133">Transmembrane helix</keyword>
<proteinExistence type="predicted"/>
<dbReference type="PANTHER" id="PTHR34989">
    <property type="entry name" value="PROTEIN HDED"/>
    <property type="match status" value="1"/>
</dbReference>
<dbReference type="PANTHER" id="PTHR34989:SF1">
    <property type="entry name" value="PROTEIN HDED"/>
    <property type="match status" value="1"/>
</dbReference>